<dbReference type="PROSITE" id="PS51257">
    <property type="entry name" value="PROKAR_LIPOPROTEIN"/>
    <property type="match status" value="1"/>
</dbReference>
<gene>
    <name evidence="3" type="ORF">Q9295_08155</name>
</gene>
<dbReference type="RefSeq" id="WP_306680040.1">
    <property type="nucleotide sequence ID" value="NZ_JAVDBT010000006.1"/>
</dbReference>
<dbReference type="CDD" id="cd05379">
    <property type="entry name" value="CAP_bacterial"/>
    <property type="match status" value="1"/>
</dbReference>
<sequence>MRLPGPAILASFFYAFSTLGALACARPNDAAQIVTEVMQWVNAERSARGLSSLRSSAQLASAAQAHACDMARRGYFDHEGKGGPSFSRRVKASGYRVGTAVENIASSTQHNAQVPQRLWRNSPGHWENVLDPRLRDMGVAVALSGNKLLFVYVGGAN</sequence>
<dbReference type="SUPFAM" id="SSF55797">
    <property type="entry name" value="PR-1-like"/>
    <property type="match status" value="1"/>
</dbReference>
<feature type="chain" id="PRO_5047414560" evidence="1">
    <location>
        <begin position="24"/>
        <end position="157"/>
    </location>
</feature>
<name>A0ABU0VX59_9RHOB</name>
<organism evidence="3 4">
    <name type="scientific">Pseudogemmobacter lacusdianii</name>
    <dbReference type="NCBI Taxonomy" id="3069608"/>
    <lineage>
        <taxon>Bacteria</taxon>
        <taxon>Pseudomonadati</taxon>
        <taxon>Pseudomonadota</taxon>
        <taxon>Alphaproteobacteria</taxon>
        <taxon>Rhodobacterales</taxon>
        <taxon>Paracoccaceae</taxon>
        <taxon>Pseudogemmobacter</taxon>
    </lineage>
</organism>
<feature type="domain" description="SCP" evidence="2">
    <location>
        <begin position="41"/>
        <end position="151"/>
    </location>
</feature>
<accession>A0ABU0VX59</accession>
<evidence type="ECO:0000313" key="4">
    <source>
        <dbReference type="Proteomes" id="UP001239680"/>
    </source>
</evidence>
<dbReference type="PANTHER" id="PTHR31157:SF1">
    <property type="entry name" value="SCP DOMAIN-CONTAINING PROTEIN"/>
    <property type="match status" value="1"/>
</dbReference>
<evidence type="ECO:0000259" key="2">
    <source>
        <dbReference type="Pfam" id="PF00188"/>
    </source>
</evidence>
<keyword evidence="4" id="KW-1185">Reference proteome</keyword>
<dbReference type="Gene3D" id="3.40.33.10">
    <property type="entry name" value="CAP"/>
    <property type="match status" value="1"/>
</dbReference>
<dbReference type="PANTHER" id="PTHR31157">
    <property type="entry name" value="SCP DOMAIN-CONTAINING PROTEIN"/>
    <property type="match status" value="1"/>
</dbReference>
<dbReference type="Pfam" id="PF00188">
    <property type="entry name" value="CAP"/>
    <property type="match status" value="1"/>
</dbReference>
<keyword evidence="1" id="KW-0732">Signal</keyword>
<feature type="signal peptide" evidence="1">
    <location>
        <begin position="1"/>
        <end position="23"/>
    </location>
</feature>
<protein>
    <submittedName>
        <fullName evidence="3">CAP domain-containing protein</fullName>
    </submittedName>
</protein>
<comment type="caution">
    <text evidence="3">The sequence shown here is derived from an EMBL/GenBank/DDBJ whole genome shotgun (WGS) entry which is preliminary data.</text>
</comment>
<evidence type="ECO:0000313" key="3">
    <source>
        <dbReference type="EMBL" id="MDQ2066342.1"/>
    </source>
</evidence>
<reference evidence="3 4" key="1">
    <citation type="submission" date="2023-08" db="EMBL/GenBank/DDBJ databases">
        <title>Characterization of two Paracoccaceae strains isolated from Phycosphere and proposal of Xinfangfangia lacusdiani sp. nov.</title>
        <authorList>
            <person name="Deng Y."/>
            <person name="Zhang Y.Q."/>
        </authorList>
    </citation>
    <scope>NUCLEOTIDE SEQUENCE [LARGE SCALE GENOMIC DNA]</scope>
    <source>
        <strain evidence="3 4">CPCC 101601</strain>
    </source>
</reference>
<proteinExistence type="predicted"/>
<dbReference type="EMBL" id="JAVDBT010000006">
    <property type="protein sequence ID" value="MDQ2066342.1"/>
    <property type="molecule type" value="Genomic_DNA"/>
</dbReference>
<evidence type="ECO:0000256" key="1">
    <source>
        <dbReference type="SAM" id="SignalP"/>
    </source>
</evidence>
<dbReference type="InterPro" id="IPR035940">
    <property type="entry name" value="CAP_sf"/>
</dbReference>
<dbReference type="InterPro" id="IPR014044">
    <property type="entry name" value="CAP_dom"/>
</dbReference>
<dbReference type="Proteomes" id="UP001239680">
    <property type="component" value="Unassembled WGS sequence"/>
</dbReference>